<keyword evidence="1 3" id="KW-0807">Transducer</keyword>
<sequence length="605" mass="63624">MHKMVRESMSKKTSVSIGKGVKNWPFAAKFALAPILALIGIVVMVSFAVNALSGSNAAMIRIVDDGLATSIEVGTLGQEFKSAEGRLYRFMTATAAGDSTADVSEMDIAANEIGMVQDRLAALAETPVGQSMAEQLAAVSGDLQSYRDAIGVVATMLEIDFASSASLLAPFGELGERVSQTIVDLVATAEKAAVEDASAAQENASATLRNIVIIAVVGTLLLTVASGIVGFDTVRGTRTIADATSRVAAGDTSLDIASLERGDELGAIAQALATFRVAQEETARLRAEQDAARVREAEQAQERQALEARREAEERARDQERQEKAAEERRALAEHFDQTVSNLMRGLEASAQQVAESAQGMKTRAGENATWSQELTEASRSVLDNIQVISSATEQMLASIDEISGQVQHSSHNVADAVSATVEASDTVQTLETSVRQIGEIVTLINDIADQTNLLALNATIEAARAGDAGKGFAVVASEVKSLAAQTAKATNDIGDRIGQVQSLTGSVVSRMAATKDMIGKAEESATAIASAVEEQAAATQEIVRTVELTSQETDLFAERVERMNAGAEENGEASQSLLDVITSLGDGFQTLGSAADDFVRQIRA</sequence>
<keyword evidence="5" id="KW-0472">Membrane</keyword>
<feature type="domain" description="Methyl-accepting transducer" evidence="6">
    <location>
        <begin position="336"/>
        <end position="579"/>
    </location>
</feature>
<evidence type="ECO:0000259" key="6">
    <source>
        <dbReference type="PROSITE" id="PS50111"/>
    </source>
</evidence>
<keyword evidence="9" id="KW-1185">Reference proteome</keyword>
<proteinExistence type="inferred from homology"/>
<dbReference type="PANTHER" id="PTHR32089:SF112">
    <property type="entry name" value="LYSOZYME-LIKE PROTEIN-RELATED"/>
    <property type="match status" value="1"/>
</dbReference>
<gene>
    <name evidence="8" type="ORF">GCM10007972_09990</name>
</gene>
<keyword evidence="5" id="KW-0812">Transmembrane</keyword>
<dbReference type="PANTHER" id="PTHR32089">
    <property type="entry name" value="METHYL-ACCEPTING CHEMOTAXIS PROTEIN MCPB"/>
    <property type="match status" value="1"/>
</dbReference>
<evidence type="ECO:0000256" key="3">
    <source>
        <dbReference type="PROSITE-ProRule" id="PRU00284"/>
    </source>
</evidence>
<dbReference type="InterPro" id="IPR004089">
    <property type="entry name" value="MCPsignal_dom"/>
</dbReference>
<evidence type="ECO:0000259" key="7">
    <source>
        <dbReference type="PROSITE" id="PS50885"/>
    </source>
</evidence>
<evidence type="ECO:0000256" key="2">
    <source>
        <dbReference type="ARBA" id="ARBA00029447"/>
    </source>
</evidence>
<dbReference type="PROSITE" id="PS50885">
    <property type="entry name" value="HAMP"/>
    <property type="match status" value="1"/>
</dbReference>
<evidence type="ECO:0000256" key="1">
    <source>
        <dbReference type="ARBA" id="ARBA00023224"/>
    </source>
</evidence>
<protein>
    <submittedName>
        <fullName evidence="8">Methyl-accepting chemotaxis protein</fullName>
    </submittedName>
</protein>
<accession>A0ABQ2LB49</accession>
<dbReference type="SMART" id="SM00283">
    <property type="entry name" value="MA"/>
    <property type="match status" value="1"/>
</dbReference>
<comment type="caution">
    <text evidence="8">The sequence shown here is derived from an EMBL/GenBank/DDBJ whole genome shotgun (WGS) entry which is preliminary data.</text>
</comment>
<dbReference type="Proteomes" id="UP000602381">
    <property type="component" value="Unassembled WGS sequence"/>
</dbReference>
<dbReference type="Pfam" id="PF00015">
    <property type="entry name" value="MCPsignal"/>
    <property type="match status" value="1"/>
</dbReference>
<feature type="domain" description="HAMP" evidence="7">
    <location>
        <begin position="231"/>
        <end position="284"/>
    </location>
</feature>
<name>A0ABQ2LB49_9PROT</name>
<comment type="similarity">
    <text evidence="2">Belongs to the methyl-accepting chemotaxis (MCP) protein family.</text>
</comment>
<dbReference type="Gene3D" id="1.10.287.950">
    <property type="entry name" value="Methyl-accepting chemotaxis protein"/>
    <property type="match status" value="1"/>
</dbReference>
<evidence type="ECO:0000313" key="8">
    <source>
        <dbReference type="EMBL" id="GGO08982.1"/>
    </source>
</evidence>
<evidence type="ECO:0000313" key="9">
    <source>
        <dbReference type="Proteomes" id="UP000602381"/>
    </source>
</evidence>
<organism evidence="8 9">
    <name type="scientific">Iodidimonas muriae</name>
    <dbReference type="NCBI Taxonomy" id="261467"/>
    <lineage>
        <taxon>Bacteria</taxon>
        <taxon>Pseudomonadati</taxon>
        <taxon>Pseudomonadota</taxon>
        <taxon>Alphaproteobacteria</taxon>
        <taxon>Iodidimonadales</taxon>
        <taxon>Iodidimonadaceae</taxon>
        <taxon>Iodidimonas</taxon>
    </lineage>
</organism>
<feature type="transmembrane region" description="Helical" evidence="5">
    <location>
        <begin position="30"/>
        <end position="52"/>
    </location>
</feature>
<dbReference type="SUPFAM" id="SSF58104">
    <property type="entry name" value="Methyl-accepting chemotaxis protein (MCP) signaling domain"/>
    <property type="match status" value="1"/>
</dbReference>
<dbReference type="Gene3D" id="6.10.340.10">
    <property type="match status" value="1"/>
</dbReference>
<dbReference type="EMBL" id="BMOV01000003">
    <property type="protein sequence ID" value="GGO08982.1"/>
    <property type="molecule type" value="Genomic_DNA"/>
</dbReference>
<keyword evidence="5" id="KW-1133">Transmembrane helix</keyword>
<evidence type="ECO:0000256" key="5">
    <source>
        <dbReference type="SAM" id="Phobius"/>
    </source>
</evidence>
<feature type="region of interest" description="Disordered" evidence="4">
    <location>
        <begin position="295"/>
        <end position="330"/>
    </location>
</feature>
<feature type="transmembrane region" description="Helical" evidence="5">
    <location>
        <begin position="211"/>
        <end position="231"/>
    </location>
</feature>
<reference evidence="9" key="1">
    <citation type="journal article" date="2019" name="Int. J. Syst. Evol. Microbiol.">
        <title>The Global Catalogue of Microorganisms (GCM) 10K type strain sequencing project: providing services to taxonomists for standard genome sequencing and annotation.</title>
        <authorList>
            <consortium name="The Broad Institute Genomics Platform"/>
            <consortium name="The Broad Institute Genome Sequencing Center for Infectious Disease"/>
            <person name="Wu L."/>
            <person name="Ma J."/>
        </authorList>
    </citation>
    <scope>NUCLEOTIDE SEQUENCE [LARGE SCALE GENOMIC DNA]</scope>
    <source>
        <strain evidence="9">JCM 17843</strain>
    </source>
</reference>
<dbReference type="InterPro" id="IPR003660">
    <property type="entry name" value="HAMP_dom"/>
</dbReference>
<dbReference type="InterPro" id="IPR004090">
    <property type="entry name" value="Chemotax_Me-accpt_rcpt"/>
</dbReference>
<dbReference type="PROSITE" id="PS50111">
    <property type="entry name" value="CHEMOTAXIS_TRANSDUC_2"/>
    <property type="match status" value="1"/>
</dbReference>
<evidence type="ECO:0000256" key="4">
    <source>
        <dbReference type="SAM" id="MobiDB-lite"/>
    </source>
</evidence>
<dbReference type="PRINTS" id="PR00260">
    <property type="entry name" value="CHEMTRNSDUCR"/>
</dbReference>